<name>A0ABU5EDI8_9PROT</name>
<dbReference type="Pfam" id="PF00491">
    <property type="entry name" value="Arginase"/>
    <property type="match status" value="1"/>
</dbReference>
<reference evidence="5 6" key="1">
    <citation type="journal article" date="2016" name="Antonie Van Leeuwenhoek">
        <title>Dongia soli sp. nov., isolated from soil from Dokdo, Korea.</title>
        <authorList>
            <person name="Kim D.U."/>
            <person name="Lee H."/>
            <person name="Kim H."/>
            <person name="Kim S.G."/>
            <person name="Ka J.O."/>
        </authorList>
    </citation>
    <scope>NUCLEOTIDE SEQUENCE [LARGE SCALE GENOMIC DNA]</scope>
    <source>
        <strain evidence="5 6">D78</strain>
    </source>
</reference>
<dbReference type="InterPro" id="IPR006035">
    <property type="entry name" value="Ureohydrolase"/>
</dbReference>
<evidence type="ECO:0000313" key="5">
    <source>
        <dbReference type="EMBL" id="MDY0884217.1"/>
    </source>
</evidence>
<keyword evidence="1" id="KW-0479">Metal-binding</keyword>
<dbReference type="EMBL" id="JAXCLW010000004">
    <property type="protein sequence ID" value="MDY0884217.1"/>
    <property type="molecule type" value="Genomic_DNA"/>
</dbReference>
<keyword evidence="6" id="KW-1185">Reference proteome</keyword>
<sequence length="279" mass="29750">MSNFLAAVIFPQWQGAARPIGYAAGTQFLSRLLPSSLPQHAIACEANNQPLMIQDRVKGLDVLARQADRAAALRKALPAGPVLTIGGDCAADLTTAAWAHQEAPGEVALVWIDGHADLNTPASSPSGHFHGMVARTLMGDGPASLIRHVPCPYTPLQVFYISARDCDPSETDDIARLDLFRLSEPDRIDDLIAAITGRGLSRIYLHLDLDVLDPAVFPYVGVPAAKGLTLEALCRSLQRLRQHFSLAGAAITELNLNDSDAAPAARPALQQILAEGFGL</sequence>
<dbReference type="PANTHER" id="PTHR43782">
    <property type="entry name" value="ARGINASE"/>
    <property type="match status" value="1"/>
</dbReference>
<dbReference type="SUPFAM" id="SSF52768">
    <property type="entry name" value="Arginase/deacetylase"/>
    <property type="match status" value="1"/>
</dbReference>
<dbReference type="InterPro" id="IPR023696">
    <property type="entry name" value="Ureohydrolase_dom_sf"/>
</dbReference>
<evidence type="ECO:0000256" key="3">
    <source>
        <dbReference type="ARBA" id="ARBA00023211"/>
    </source>
</evidence>
<accession>A0ABU5EDI8</accession>
<protein>
    <submittedName>
        <fullName evidence="5">Arginase family protein</fullName>
    </submittedName>
</protein>
<dbReference type="RefSeq" id="WP_320509287.1">
    <property type="nucleotide sequence ID" value="NZ_JAXCLW010000004.1"/>
</dbReference>
<dbReference type="CDD" id="cd09999">
    <property type="entry name" value="Arginase-like_1"/>
    <property type="match status" value="1"/>
</dbReference>
<dbReference type="PANTHER" id="PTHR43782:SF3">
    <property type="entry name" value="ARGINASE"/>
    <property type="match status" value="1"/>
</dbReference>
<dbReference type="PROSITE" id="PS51409">
    <property type="entry name" value="ARGINASE_2"/>
    <property type="match status" value="1"/>
</dbReference>
<gene>
    <name evidence="5" type="ORF">SMD27_15330</name>
</gene>
<dbReference type="Proteomes" id="UP001279642">
    <property type="component" value="Unassembled WGS sequence"/>
</dbReference>
<evidence type="ECO:0000256" key="1">
    <source>
        <dbReference type="ARBA" id="ARBA00022723"/>
    </source>
</evidence>
<comment type="similarity">
    <text evidence="4">Belongs to the arginase family.</text>
</comment>
<evidence type="ECO:0000256" key="2">
    <source>
        <dbReference type="ARBA" id="ARBA00022801"/>
    </source>
</evidence>
<dbReference type="PRINTS" id="PR00116">
    <property type="entry name" value="ARGINASE"/>
</dbReference>
<keyword evidence="2" id="KW-0378">Hydrolase</keyword>
<organism evidence="5 6">
    <name type="scientific">Dongia soli</name>
    <dbReference type="NCBI Taxonomy" id="600628"/>
    <lineage>
        <taxon>Bacteria</taxon>
        <taxon>Pseudomonadati</taxon>
        <taxon>Pseudomonadota</taxon>
        <taxon>Alphaproteobacteria</taxon>
        <taxon>Rhodospirillales</taxon>
        <taxon>Dongiaceae</taxon>
        <taxon>Dongia</taxon>
    </lineage>
</organism>
<keyword evidence="3" id="KW-0464">Manganese</keyword>
<proteinExistence type="inferred from homology"/>
<evidence type="ECO:0000313" key="6">
    <source>
        <dbReference type="Proteomes" id="UP001279642"/>
    </source>
</evidence>
<comment type="caution">
    <text evidence="5">The sequence shown here is derived from an EMBL/GenBank/DDBJ whole genome shotgun (WGS) entry which is preliminary data.</text>
</comment>
<evidence type="ECO:0000256" key="4">
    <source>
        <dbReference type="PROSITE-ProRule" id="PRU00742"/>
    </source>
</evidence>
<dbReference type="Gene3D" id="3.40.800.10">
    <property type="entry name" value="Ureohydrolase domain"/>
    <property type="match status" value="1"/>
</dbReference>